<feature type="compositionally biased region" description="Polar residues" evidence="1">
    <location>
        <begin position="1169"/>
        <end position="1180"/>
    </location>
</feature>
<dbReference type="Gene3D" id="3.40.50.300">
    <property type="entry name" value="P-loop containing nucleotide triphosphate hydrolases"/>
    <property type="match status" value="1"/>
</dbReference>
<feature type="region of interest" description="Disordered" evidence="1">
    <location>
        <begin position="851"/>
        <end position="879"/>
    </location>
</feature>
<feature type="compositionally biased region" description="Low complexity" evidence="1">
    <location>
        <begin position="1196"/>
        <end position="1207"/>
    </location>
</feature>
<feature type="compositionally biased region" description="Polar residues" evidence="1">
    <location>
        <begin position="1103"/>
        <end position="1116"/>
    </location>
</feature>
<evidence type="ECO:0000313" key="3">
    <source>
        <dbReference type="Proteomes" id="UP000695562"/>
    </source>
</evidence>
<feature type="compositionally biased region" description="Polar residues" evidence="1">
    <location>
        <begin position="1271"/>
        <end position="1281"/>
    </location>
</feature>
<feature type="compositionally biased region" description="Basic and acidic residues" evidence="1">
    <location>
        <begin position="1296"/>
        <end position="1314"/>
    </location>
</feature>
<evidence type="ECO:0000256" key="1">
    <source>
        <dbReference type="SAM" id="MobiDB-lite"/>
    </source>
</evidence>
<feature type="region of interest" description="Disordered" evidence="1">
    <location>
        <begin position="1260"/>
        <end position="1314"/>
    </location>
</feature>
<dbReference type="SUPFAM" id="SSF52540">
    <property type="entry name" value="P-loop containing nucleoside triphosphate hydrolases"/>
    <property type="match status" value="1"/>
</dbReference>
<feature type="compositionally biased region" description="Low complexity" evidence="1">
    <location>
        <begin position="992"/>
        <end position="1008"/>
    </location>
</feature>
<keyword evidence="3" id="KW-1185">Reference proteome</keyword>
<feature type="region of interest" description="Disordered" evidence="1">
    <location>
        <begin position="1401"/>
        <end position="1455"/>
    </location>
</feature>
<gene>
    <name evidence="2" type="ORF">CYY_000600</name>
</gene>
<proteinExistence type="predicted"/>
<feature type="compositionally biased region" description="Basic and acidic residues" evidence="1">
    <location>
        <begin position="1444"/>
        <end position="1455"/>
    </location>
</feature>
<organism evidence="2 3">
    <name type="scientific">Polysphondylium violaceum</name>
    <dbReference type="NCBI Taxonomy" id="133409"/>
    <lineage>
        <taxon>Eukaryota</taxon>
        <taxon>Amoebozoa</taxon>
        <taxon>Evosea</taxon>
        <taxon>Eumycetozoa</taxon>
        <taxon>Dictyostelia</taxon>
        <taxon>Dictyosteliales</taxon>
        <taxon>Dictyosteliaceae</taxon>
        <taxon>Polysphondylium</taxon>
    </lineage>
</organism>
<feature type="region of interest" description="Disordered" evidence="1">
    <location>
        <begin position="778"/>
        <end position="803"/>
    </location>
</feature>
<name>A0A8J4Q4K7_9MYCE</name>
<feature type="compositionally biased region" description="Basic and acidic residues" evidence="1">
    <location>
        <begin position="1541"/>
        <end position="1552"/>
    </location>
</feature>
<feature type="compositionally biased region" description="Polar residues" evidence="1">
    <location>
        <begin position="1555"/>
        <end position="1585"/>
    </location>
</feature>
<feature type="region of interest" description="Disordered" evidence="1">
    <location>
        <begin position="1060"/>
        <end position="1245"/>
    </location>
</feature>
<feature type="compositionally biased region" description="Basic and acidic residues" evidence="1">
    <location>
        <begin position="1513"/>
        <end position="1524"/>
    </location>
</feature>
<comment type="caution">
    <text evidence="2">The sequence shown here is derived from an EMBL/GenBank/DDBJ whole genome shotgun (WGS) entry which is preliminary data.</text>
</comment>
<feature type="region of interest" description="Disordered" evidence="1">
    <location>
        <begin position="992"/>
        <end position="1024"/>
    </location>
</feature>
<feature type="region of interest" description="Disordered" evidence="1">
    <location>
        <begin position="1631"/>
        <end position="1653"/>
    </location>
</feature>
<feature type="region of interest" description="Disordered" evidence="1">
    <location>
        <begin position="1480"/>
        <end position="1526"/>
    </location>
</feature>
<feature type="compositionally biased region" description="Polar residues" evidence="1">
    <location>
        <begin position="782"/>
        <end position="803"/>
    </location>
</feature>
<feature type="region of interest" description="Disordered" evidence="1">
    <location>
        <begin position="1541"/>
        <end position="1619"/>
    </location>
</feature>
<evidence type="ECO:0000313" key="2">
    <source>
        <dbReference type="EMBL" id="KAF2078129.1"/>
    </source>
</evidence>
<accession>A0A8J4Q4K7</accession>
<dbReference type="Proteomes" id="UP000695562">
    <property type="component" value="Unassembled WGS sequence"/>
</dbReference>
<feature type="compositionally biased region" description="Basic and acidic residues" evidence="1">
    <location>
        <begin position="1418"/>
        <end position="1435"/>
    </location>
</feature>
<dbReference type="EMBL" id="AJWJ01000011">
    <property type="protein sequence ID" value="KAF2078129.1"/>
    <property type="molecule type" value="Genomic_DNA"/>
</dbReference>
<feature type="compositionally biased region" description="Acidic residues" evidence="1">
    <location>
        <begin position="1496"/>
        <end position="1512"/>
    </location>
</feature>
<sequence length="1653" mass="184905">MIPSNSRRELNRDDSFMLKHCKKFENSIKNTSTYSEQEFNNLNDIVSFVLDSTEQYTKIKTNGIMLVGPSGSGKSTFLDFLSGAQINVENDGIYARNPIQSCKLNSFLPNLYSPCDISGYKDTTFIDYPSNDKNGPLYEILKESTKLKIANSCSNIKILFVIQQSDLTDGRGGIILGQTADKLKSLVGDISDLYENIFLVVSKADPSQDILEQINACLNHINKQDNGELGNFKPILQEIIDNNRFTAFCNPPVYSTDNDLDYVPLSDPDLSRETLLALIEKLEYRDIKGSNRFLVKSSPHLKNMVDGYYHDGPILGAISIVQRNVIEQFNQYFEKISKQKASIDIVNIPTFLSTLEQINDFINLNIDEITFQDFCYQLISKLLPLENYFPSSKIPLDDINEALSIPAFYSKFSSNPFQTLENFNFKELFQFNKLFTSISNDLNSIKQPVYKIQGSDLICFGYDLRFSDVVSKVDNNINNIEIIALNQIDIDHDLTGPSTNLSIYSPVWNITRKCEINLSATSNLIPAGVEESNDYLNNGPARGLPGLPGSGGGNFYGVGQVFAGIKNLSITSNGGNGGTGGSGEVGINTGIPINFLNPSTVNIQGQMVDSTNYEIQQSEMNAPIKNELLVNFMKQHWITNEGTFIAFIIKDKFYGLSNVGSKINRFERILFDVDIERIGDEDYPGGVGGIGGLGGHSGQVCVLNLNDNTDITNQISVIRLNGGNGPNGIRGKYGPKGIGKKEVKITFSHNFLPNGSSNPTATLDLLLPETVSNAPYPRSLFASFNSDNQNQPEPHPNNAESSKNSFSTFITEKNQAFNHIDIMKSTFIKKIIHSDTEDLIDDGDGSISSLSTSSLLESNESDDEFNPQEIVSPDDLTFSQDNIPEPTLVDEPMHPDLFVSNLEEDDENQDDLYLSNLFYISEPIVENENLLESNIIQDVEKDSPSTILVEFDTVEKNLDINIENETIQQTIEALPEVKDAIHHVIDTLVKSNSFGSESESESVSSQEELLSDQEKESTEDPIQDKYCIIETQVLENEPMETEPTINLESTLDIDGKQISVESEPGSSQEEILSDQDSQENVSSENCIDKNNQDEKDIDEALESQDQPINQESTLESNILDETIVVESENESEPSFSPDELDQESKELAENPSHDNSMIEFKEDEVLESQDPTINQESTLGSDLFVEKEISEDESESGSSQEELLSDQGCQDEKDIDEDLESQDQPINQERTLESNILDETIVVESTEDPIQDNYRIIETQVEEDEPMETEPTINQENTLESNILDESENESGFSPKKLDQESELTEDHIHDNSMIEVKEDEVLESQDPTINQESTLGSDLFVEKDRETVAQSISHDSDAYIEDCIQDDEKNIPDKYFTQEDEEHIPEVETKEAECPLHDSLVDNLVDPPQENNTIVETPKDQVETLSHHPYHYEDSGAPFENTKPSESKDDIDSKQENIVVLDNLLPDAKLSQESISLLENNSYDEMQDDKLESESVSESESSESELSESDQEEKSIQDNDIKYSPDIIVEVDSDIVEREEPIVIDQKEPIDVHQQPTPKYNFSPVQDYSRPTNFSKSQTLLTPTPTRPISKPPSTPLTTLIKNQIPLNPPRPSTPKKSISERISMFEKLAKESQQTVTIKSPAPKRSLDQLP</sequence>
<reference evidence="2" key="1">
    <citation type="submission" date="2020-01" db="EMBL/GenBank/DDBJ databases">
        <title>Development of genomics and gene disruption for Polysphondylium violaceum indicates a role for the polyketide synthase stlB in stalk morphogenesis.</title>
        <authorList>
            <person name="Narita B."/>
            <person name="Kawabe Y."/>
            <person name="Kin K."/>
            <person name="Saito T."/>
            <person name="Gibbs R."/>
            <person name="Kuspa A."/>
            <person name="Muzny D."/>
            <person name="Queller D."/>
            <person name="Richards S."/>
            <person name="Strassman J."/>
            <person name="Sucgang R."/>
            <person name="Worley K."/>
            <person name="Schaap P."/>
        </authorList>
    </citation>
    <scope>NUCLEOTIDE SEQUENCE</scope>
    <source>
        <strain evidence="2">QSvi11</strain>
    </source>
</reference>
<feature type="compositionally biased region" description="Basic and acidic residues" evidence="1">
    <location>
        <begin position="1142"/>
        <end position="1152"/>
    </location>
</feature>
<protein>
    <submittedName>
        <fullName evidence="2">Uncharacterized protein</fullName>
    </submittedName>
</protein>
<dbReference type="InterPro" id="IPR027417">
    <property type="entry name" value="P-loop_NTPase"/>
</dbReference>
<feature type="compositionally biased region" description="Polar residues" evidence="1">
    <location>
        <begin position="1597"/>
        <end position="1607"/>
    </location>
</feature>